<feature type="transmembrane region" description="Helical" evidence="1">
    <location>
        <begin position="282"/>
        <end position="301"/>
    </location>
</feature>
<feature type="transmembrane region" description="Helical" evidence="1">
    <location>
        <begin position="255"/>
        <end position="276"/>
    </location>
</feature>
<name>A0A078M2E5_9STAP</name>
<dbReference type="RefSeq" id="WP_231856233.1">
    <property type="nucleotide sequence ID" value="NZ_CCSE01000001.1"/>
</dbReference>
<feature type="transmembrane region" description="Helical" evidence="1">
    <location>
        <begin position="199"/>
        <end position="217"/>
    </location>
</feature>
<evidence type="ECO:0000256" key="1">
    <source>
        <dbReference type="SAM" id="Phobius"/>
    </source>
</evidence>
<feature type="transmembrane region" description="Helical" evidence="1">
    <location>
        <begin position="125"/>
        <end position="145"/>
    </location>
</feature>
<sequence length="313" mass="34218">MLNSFNSKIQSLMPILTPLCVVLGVIFHNIGGHLLFLVPILFAFMTFTGSLGMRFTDVKVFKKHPGAILFVILFLHILMPVWAYFLSSFIFDDHLLVIGFVISVAVPTGVTSIIWISICRGNFPLGLSIILIDTLLAPFILPVILDALAGEAIKLDTASIILDLIWMIVLPSILGLVISELRKGQVKEMSQMLAPFSKLCLFGIVAINSSAVAPFLTDITLELIGVILFVFILAGSGYGLALILGHLLFRNTQTVTSLVFLGGMRNIAIGTVIAVTYFPPKVAMPVVFGMLFQQVLASLYAKVVNKYQVKYEV</sequence>
<feature type="transmembrane region" description="Helical" evidence="1">
    <location>
        <begin position="223"/>
        <end position="248"/>
    </location>
</feature>
<keyword evidence="3" id="KW-1185">Reference proteome</keyword>
<reference evidence="2 3" key="1">
    <citation type="submission" date="2014-07" db="EMBL/GenBank/DDBJ databases">
        <authorList>
            <person name="Urmite Genomes Urmite Genomes"/>
        </authorList>
    </citation>
    <scope>NUCLEOTIDE SEQUENCE [LARGE SCALE GENOMIC DNA]</scope>
    <source>
        <strain evidence="2 3">13MG44_air</strain>
    </source>
</reference>
<dbReference type="Pfam" id="PF13593">
    <property type="entry name" value="SBF_like"/>
    <property type="match status" value="1"/>
</dbReference>
<dbReference type="PANTHER" id="PTHR10361">
    <property type="entry name" value="SODIUM-BILE ACID COTRANSPORTER"/>
    <property type="match status" value="1"/>
</dbReference>
<keyword evidence="1" id="KW-0472">Membrane</keyword>
<evidence type="ECO:0000313" key="3">
    <source>
        <dbReference type="Proteomes" id="UP000044136"/>
    </source>
</evidence>
<feature type="transmembrane region" description="Helical" evidence="1">
    <location>
        <begin position="157"/>
        <end position="178"/>
    </location>
</feature>
<dbReference type="eggNOG" id="COG0385">
    <property type="taxonomic scope" value="Bacteria"/>
</dbReference>
<organism evidence="2 3">
    <name type="scientific">Jeotgalicoccus saudimassiliensis</name>
    <dbReference type="NCBI Taxonomy" id="1461582"/>
    <lineage>
        <taxon>Bacteria</taxon>
        <taxon>Bacillati</taxon>
        <taxon>Bacillota</taxon>
        <taxon>Bacilli</taxon>
        <taxon>Bacillales</taxon>
        <taxon>Staphylococcaceae</taxon>
        <taxon>Jeotgalicoccus</taxon>
    </lineage>
</organism>
<protein>
    <submittedName>
        <fullName evidence="2">Sodium Bile acid symporter family protein</fullName>
    </submittedName>
</protein>
<feature type="transmembrane region" description="Helical" evidence="1">
    <location>
        <begin position="67"/>
        <end position="91"/>
    </location>
</feature>
<keyword evidence="1" id="KW-0812">Transmembrane</keyword>
<dbReference type="HOGENOM" id="CLU_071795_0_0_9"/>
<feature type="transmembrane region" description="Helical" evidence="1">
    <location>
        <begin position="12"/>
        <end position="30"/>
    </location>
</feature>
<keyword evidence="1" id="KW-1133">Transmembrane helix</keyword>
<dbReference type="Gene3D" id="1.20.1530.20">
    <property type="match status" value="1"/>
</dbReference>
<dbReference type="InterPro" id="IPR016833">
    <property type="entry name" value="Put_Na-Bile_cotransptr"/>
</dbReference>
<dbReference type="InterPro" id="IPR004710">
    <property type="entry name" value="Bilac:Na_transpt"/>
</dbReference>
<dbReference type="AlphaFoldDB" id="A0A078M2E5"/>
<dbReference type="InterPro" id="IPR038770">
    <property type="entry name" value="Na+/solute_symporter_sf"/>
</dbReference>
<dbReference type="Proteomes" id="UP000044136">
    <property type="component" value="Unassembled WGS sequence"/>
</dbReference>
<evidence type="ECO:0000313" key="2">
    <source>
        <dbReference type="EMBL" id="CDZ99021.1"/>
    </source>
</evidence>
<proteinExistence type="predicted"/>
<dbReference type="STRING" id="1461582.BN1048_00140"/>
<dbReference type="PANTHER" id="PTHR10361:SF28">
    <property type="entry name" value="P3 PROTEIN-RELATED"/>
    <property type="match status" value="1"/>
</dbReference>
<feature type="transmembrane region" description="Helical" evidence="1">
    <location>
        <begin position="97"/>
        <end position="118"/>
    </location>
</feature>
<feature type="transmembrane region" description="Helical" evidence="1">
    <location>
        <begin position="36"/>
        <end position="55"/>
    </location>
</feature>
<dbReference type="EMBL" id="CCSE01000001">
    <property type="protein sequence ID" value="CDZ99021.1"/>
    <property type="molecule type" value="Genomic_DNA"/>
</dbReference>
<accession>A0A078M2E5</accession>
<gene>
    <name evidence="2" type="ORF">BN1048_00140</name>
</gene>